<feature type="region of interest" description="Disordered" evidence="1">
    <location>
        <begin position="101"/>
        <end position="161"/>
    </location>
</feature>
<reference evidence="2 3" key="1">
    <citation type="journal article" date="2024" name="G3 (Bethesda)">
        <title>Genome assembly of Hibiscus sabdariffa L. provides insights into metabolisms of medicinal natural products.</title>
        <authorList>
            <person name="Kim T."/>
        </authorList>
    </citation>
    <scope>NUCLEOTIDE SEQUENCE [LARGE SCALE GENOMIC DNA]</scope>
    <source>
        <strain evidence="2">TK-2024</strain>
        <tissue evidence="2">Old leaves</tissue>
    </source>
</reference>
<protein>
    <submittedName>
        <fullName evidence="2">Uncharacterized protein</fullName>
    </submittedName>
</protein>
<feature type="region of interest" description="Disordered" evidence="1">
    <location>
        <begin position="1"/>
        <end position="26"/>
    </location>
</feature>
<keyword evidence="3" id="KW-1185">Reference proteome</keyword>
<dbReference type="EMBL" id="JBBPBN010000023">
    <property type="protein sequence ID" value="KAK9011511.1"/>
    <property type="molecule type" value="Genomic_DNA"/>
</dbReference>
<evidence type="ECO:0000313" key="2">
    <source>
        <dbReference type="EMBL" id="KAK9011511.1"/>
    </source>
</evidence>
<evidence type="ECO:0000256" key="1">
    <source>
        <dbReference type="SAM" id="MobiDB-lite"/>
    </source>
</evidence>
<feature type="compositionally biased region" description="Basic residues" evidence="1">
    <location>
        <begin position="7"/>
        <end position="26"/>
    </location>
</feature>
<dbReference type="Proteomes" id="UP001396334">
    <property type="component" value="Unassembled WGS sequence"/>
</dbReference>
<evidence type="ECO:0000313" key="3">
    <source>
        <dbReference type="Proteomes" id="UP001396334"/>
    </source>
</evidence>
<sequence length="161" mass="18163">MTLREKKEKKKKGLNLRSSHHKRPRSRRLIIGMLHPSSGNPRVSKSWRAERFMCLSEHVGSDFLGWSSGGRTGGRIVLARGFWRVYRAAMAVRSVMWPDRARGERMDSPGSEAARVGKPRSHGGSVEELKWSPRIDLGPSDLDRSNGPDQTVQMRKKGLGF</sequence>
<organism evidence="2 3">
    <name type="scientific">Hibiscus sabdariffa</name>
    <name type="common">roselle</name>
    <dbReference type="NCBI Taxonomy" id="183260"/>
    <lineage>
        <taxon>Eukaryota</taxon>
        <taxon>Viridiplantae</taxon>
        <taxon>Streptophyta</taxon>
        <taxon>Embryophyta</taxon>
        <taxon>Tracheophyta</taxon>
        <taxon>Spermatophyta</taxon>
        <taxon>Magnoliopsida</taxon>
        <taxon>eudicotyledons</taxon>
        <taxon>Gunneridae</taxon>
        <taxon>Pentapetalae</taxon>
        <taxon>rosids</taxon>
        <taxon>malvids</taxon>
        <taxon>Malvales</taxon>
        <taxon>Malvaceae</taxon>
        <taxon>Malvoideae</taxon>
        <taxon>Hibiscus</taxon>
    </lineage>
</organism>
<accession>A0ABR2RFD3</accession>
<proteinExistence type="predicted"/>
<comment type="caution">
    <text evidence="2">The sequence shown here is derived from an EMBL/GenBank/DDBJ whole genome shotgun (WGS) entry which is preliminary data.</text>
</comment>
<gene>
    <name evidence="2" type="ORF">V6N11_044359</name>
</gene>
<name>A0ABR2RFD3_9ROSI</name>